<keyword evidence="2" id="KW-1185">Reference proteome</keyword>
<proteinExistence type="predicted"/>
<reference evidence="1" key="1">
    <citation type="submission" date="2023-07" db="EMBL/GenBank/DDBJ databases">
        <title>Black Yeasts Isolated from many extreme environments.</title>
        <authorList>
            <person name="Coleine C."/>
            <person name="Stajich J.E."/>
            <person name="Selbmann L."/>
        </authorList>
    </citation>
    <scope>NUCLEOTIDE SEQUENCE</scope>
    <source>
        <strain evidence="1">CCFEE 5714</strain>
    </source>
</reference>
<accession>A0ACC3NAY9</accession>
<evidence type="ECO:0000313" key="1">
    <source>
        <dbReference type="EMBL" id="KAK3711971.1"/>
    </source>
</evidence>
<comment type="caution">
    <text evidence="1">The sequence shown here is derived from an EMBL/GenBank/DDBJ whole genome shotgun (WGS) entry which is preliminary data.</text>
</comment>
<name>A0ACC3NAY9_9PEZI</name>
<sequence length="900" mass="97955">MSGAVIEPPYTIASLPKPLDRIHGRVQTAPVYGIRGSRKRKRHEIAVGVDGEGVNVYNVQSQRLVASYAVPPQTYFCCAPCSVYIRATAVSTPAQRKTYIVTKDSPDDRKRKLICFAESAGRNRDANSEFAAPTRTECTLDVGDMVSLDAVPLALDNPPFVVATYTKGHISTISSDLSHVERQASRDTESSCDTVVEYSTILDLDTARKGILKNRGDVTAALGQNAPEPTVLRCNIIRTGTERRLELYSIKPPAQHIIQTLKPGMQLSMSYGLPTHRKHRTSDAQYELHAANGTLYQLLDSRLTIYDLSGTTPKLSTELGAKLEPISSFTRVSATSVLTTSRNQVTLYETRYGSAHGSVNLSTDTSIGQSKKRKREEVEDQGGSFNLLSCFPESGLSVALYGNDLVALQLSEAIHGKKRAKSHGTVLADVIGQGSTGKMSEKKRRKWEEWTAKVDALIESDDVTGLEKLVANDPKLGEQRDLEPAHDHEERNGLPNGDRVAYEDLWPLPETFDPSDVDQHKVLYILGKVFASADSGDGSLDVRIPSIKLLEWLALVGTLNVDSLRKAYSIGDQSGLGGVNVRSGDVMAAIRRIDDDLQLTHDLLSLPVYWEVEEVIQALRMLVLSFDDPEAETSLLALPAPPQLDGDTEMTNGDADSDLELESKAAEQELEHAMTALSSGLEVRSDTLGVIFARLRTFGQHTITTKMRAMMSHRELIFFIHVLRIELADGGWTSKYIDVGEDDEEIGAKGMVNTIGGAEESGPSNEAIRTISDLLNCAVDAIGISGWLVGLSGAPVSAELLACLRAEVSAGLEGCYEADTLGTVVADIERFAASVEKSQLPGRRSIGGGNDEIDVESAMLPMGRVDSVAVRGQGKKKSKMALAQEKSRRVGKYSFERIRI</sequence>
<dbReference type="EMBL" id="JAUTXU010000072">
    <property type="protein sequence ID" value="KAK3711971.1"/>
    <property type="molecule type" value="Genomic_DNA"/>
</dbReference>
<dbReference type="Proteomes" id="UP001281147">
    <property type="component" value="Unassembled WGS sequence"/>
</dbReference>
<protein>
    <submittedName>
        <fullName evidence="1">Uncharacterized protein</fullName>
    </submittedName>
</protein>
<organism evidence="1 2">
    <name type="scientific">Vermiconidia calcicola</name>
    <dbReference type="NCBI Taxonomy" id="1690605"/>
    <lineage>
        <taxon>Eukaryota</taxon>
        <taxon>Fungi</taxon>
        <taxon>Dikarya</taxon>
        <taxon>Ascomycota</taxon>
        <taxon>Pezizomycotina</taxon>
        <taxon>Dothideomycetes</taxon>
        <taxon>Dothideomycetidae</taxon>
        <taxon>Mycosphaerellales</taxon>
        <taxon>Extremaceae</taxon>
        <taxon>Vermiconidia</taxon>
    </lineage>
</organism>
<gene>
    <name evidence="1" type="ORF">LTR37_009283</name>
</gene>
<evidence type="ECO:0000313" key="2">
    <source>
        <dbReference type="Proteomes" id="UP001281147"/>
    </source>
</evidence>